<comment type="similarity">
    <text evidence="1">Belongs to the DNA polymerase type-Y family.</text>
</comment>
<dbReference type="InterPro" id="IPR050116">
    <property type="entry name" value="DNA_polymerase-Y"/>
</dbReference>
<dbReference type="RefSeq" id="WP_239796631.1">
    <property type="nucleotide sequence ID" value="NZ_OU912926.1"/>
</dbReference>
<dbReference type="CDD" id="cd01700">
    <property type="entry name" value="PolY_Pol_V_umuC"/>
    <property type="match status" value="1"/>
</dbReference>
<organism evidence="7 8">
    <name type="scientific">Candidatus Nitrotoga arctica</name>
    <dbReference type="NCBI Taxonomy" id="453162"/>
    <lineage>
        <taxon>Bacteria</taxon>
        <taxon>Pseudomonadati</taxon>
        <taxon>Pseudomonadota</taxon>
        <taxon>Betaproteobacteria</taxon>
        <taxon>Nitrosomonadales</taxon>
        <taxon>Gallionellaceae</taxon>
        <taxon>Candidatus Nitrotoga</taxon>
    </lineage>
</organism>
<dbReference type="InterPro" id="IPR017961">
    <property type="entry name" value="DNA_pol_Y-fam_little_finger"/>
</dbReference>
<keyword evidence="5" id="KW-0742">SOS response</keyword>
<dbReference type="SUPFAM" id="SSF56672">
    <property type="entry name" value="DNA/RNA polymerases"/>
    <property type="match status" value="1"/>
</dbReference>
<keyword evidence="2" id="KW-0227">DNA damage</keyword>
<keyword evidence="7" id="KW-0548">Nucleotidyltransferase</keyword>
<dbReference type="Pfam" id="PF11799">
    <property type="entry name" value="IMS_C"/>
    <property type="match status" value="1"/>
</dbReference>
<evidence type="ECO:0000256" key="2">
    <source>
        <dbReference type="ARBA" id="ARBA00022763"/>
    </source>
</evidence>
<dbReference type="PROSITE" id="PS50173">
    <property type="entry name" value="UMUC"/>
    <property type="match status" value="1"/>
</dbReference>
<keyword evidence="3" id="KW-0741">SOS mutagenesis</keyword>
<dbReference type="NCBIfam" id="NF002955">
    <property type="entry name" value="PRK03609.1"/>
    <property type="match status" value="1"/>
</dbReference>
<dbReference type="EMBL" id="OU912926">
    <property type="protein sequence ID" value="CAG9932740.1"/>
    <property type="molecule type" value="Genomic_DNA"/>
</dbReference>
<sequence>MPFALIDCNNFYVSCERVFQPKLNGKPVVVLSNNDGCIISRSNEAKALGVRMCAPWFKMEKLAKQNGIVAFSSNYTLYDDMSKRFMSILSTFAPRQEIYSIDESFLDLEVIEPHSLVAYGQKIRKTVLRSLGLPVCVGIADTKTLAKLANYCAKMELVGEDGVCDFGQLNDAERSALFASISVREVWGVGRRISEGLLAMRIKTIEDLRTANLKRIRSQFSIVLERTVQELNGISCIQMEEVAKPRQQIIVSRSFGTMITGLDDLSESIAYFTSRAAEKLRQDGSVAASISVYIYTNAFKEDAPQYTGSTIVQLNQPSDDTMELVDAAIKGLKEIYRSGFHYKKSGVVLMGLQSKGSIQATLFDDIDKQTKSDNMMRTLDAINQKMGKGSVTLAAAGLKHRWAMRNERQSPNYTTDWSELLIVE</sequence>
<accession>A0ABM8YZ00</accession>
<dbReference type="PANTHER" id="PTHR11076:SF34">
    <property type="entry name" value="PROTEIN UMUC"/>
    <property type="match status" value="1"/>
</dbReference>
<evidence type="ECO:0000259" key="6">
    <source>
        <dbReference type="PROSITE" id="PS50173"/>
    </source>
</evidence>
<dbReference type="Proteomes" id="UP000839052">
    <property type="component" value="Chromosome"/>
</dbReference>
<dbReference type="InterPro" id="IPR043128">
    <property type="entry name" value="Rev_trsase/Diguanyl_cyclase"/>
</dbReference>
<keyword evidence="7" id="KW-0808">Transferase</keyword>
<dbReference type="EC" id="2.7.7.7" evidence="7"/>
<dbReference type="InterPro" id="IPR043502">
    <property type="entry name" value="DNA/RNA_pol_sf"/>
</dbReference>
<gene>
    <name evidence="7" type="primary">umuC</name>
    <name evidence="7" type="ORF">NTG6680_1487</name>
</gene>
<keyword evidence="8" id="KW-1185">Reference proteome</keyword>
<dbReference type="GO" id="GO:0003887">
    <property type="term" value="F:DNA-directed DNA polymerase activity"/>
    <property type="evidence" value="ECO:0007669"/>
    <property type="project" value="UniProtKB-EC"/>
</dbReference>
<evidence type="ECO:0000313" key="8">
    <source>
        <dbReference type="Proteomes" id="UP000839052"/>
    </source>
</evidence>
<proteinExistence type="inferred from homology"/>
<dbReference type="PANTHER" id="PTHR11076">
    <property type="entry name" value="DNA REPAIR POLYMERASE UMUC / TRANSFERASE FAMILY MEMBER"/>
    <property type="match status" value="1"/>
</dbReference>
<keyword evidence="4" id="KW-0234">DNA repair</keyword>
<dbReference type="Pfam" id="PF13438">
    <property type="entry name" value="DUF4113"/>
    <property type="match status" value="1"/>
</dbReference>
<protein>
    <submittedName>
        <fullName evidence="7">DNA polymerase V catalytic protein</fullName>
        <ecNumber evidence="7">2.7.7.7</ecNumber>
    </submittedName>
</protein>
<name>A0ABM8YZ00_9PROT</name>
<dbReference type="Gene3D" id="3.30.70.270">
    <property type="match status" value="1"/>
</dbReference>
<dbReference type="Pfam" id="PF00817">
    <property type="entry name" value="IMS"/>
    <property type="match status" value="1"/>
</dbReference>
<evidence type="ECO:0000256" key="1">
    <source>
        <dbReference type="ARBA" id="ARBA00010945"/>
    </source>
</evidence>
<evidence type="ECO:0000256" key="5">
    <source>
        <dbReference type="ARBA" id="ARBA00023236"/>
    </source>
</evidence>
<dbReference type="Gene3D" id="3.40.1170.60">
    <property type="match status" value="1"/>
</dbReference>
<dbReference type="InterPro" id="IPR001126">
    <property type="entry name" value="UmuC"/>
</dbReference>
<feature type="domain" description="UmuC" evidence="6">
    <location>
        <begin position="3"/>
        <end position="190"/>
    </location>
</feature>
<dbReference type="Gene3D" id="1.10.150.20">
    <property type="entry name" value="5' to 3' exonuclease, C-terminal subdomain"/>
    <property type="match status" value="1"/>
</dbReference>
<reference evidence="7 8" key="1">
    <citation type="submission" date="2021-10" db="EMBL/GenBank/DDBJ databases">
        <authorList>
            <person name="Koch H."/>
        </authorList>
    </citation>
    <scope>NUCLEOTIDE SEQUENCE [LARGE SCALE GENOMIC DNA]</scope>
    <source>
        <strain evidence="7">6680</strain>
    </source>
</reference>
<evidence type="ECO:0000256" key="4">
    <source>
        <dbReference type="ARBA" id="ARBA00023204"/>
    </source>
</evidence>
<evidence type="ECO:0000256" key="3">
    <source>
        <dbReference type="ARBA" id="ARBA00023199"/>
    </source>
</evidence>
<evidence type="ECO:0000313" key="7">
    <source>
        <dbReference type="EMBL" id="CAG9932740.1"/>
    </source>
</evidence>
<dbReference type="InterPro" id="IPR025188">
    <property type="entry name" value="DUF4113"/>
</dbReference>